<accession>A0A4V2ZSX9</accession>
<proteinExistence type="predicted"/>
<evidence type="ECO:0000313" key="2">
    <source>
        <dbReference type="Proteomes" id="UP000295511"/>
    </source>
</evidence>
<dbReference type="RefSeq" id="WP_133204645.1">
    <property type="nucleotide sequence ID" value="NZ_SMRU01000014.1"/>
</dbReference>
<dbReference type="AlphaFoldDB" id="A0A4V2ZSX9"/>
<evidence type="ECO:0000313" key="1">
    <source>
        <dbReference type="EMBL" id="TDF94924.1"/>
    </source>
</evidence>
<dbReference type="EMBL" id="SMRU01000014">
    <property type="protein sequence ID" value="TDF94924.1"/>
    <property type="molecule type" value="Genomic_DNA"/>
</dbReference>
<dbReference type="Proteomes" id="UP000295511">
    <property type="component" value="Unassembled WGS sequence"/>
</dbReference>
<keyword evidence="2" id="KW-1185">Reference proteome</keyword>
<dbReference type="OrthoDB" id="4946949at2"/>
<sequence>MTLLEELQEKTLAAHLLVRSAKEWDNLAAKAHEALTHGEENHHDTARKFHLLAWASVARNLLADPFEGAGIATSPATTDWGIATLTTGKRSCQPQLIHPVTDPAAAPRLRDFDDVMAEYTECLSYLSGATTSPAETPARQ</sequence>
<organism evidence="1 2">
    <name type="scientific">Arthrobacter terricola</name>
    <dbReference type="NCBI Taxonomy" id="2547396"/>
    <lineage>
        <taxon>Bacteria</taxon>
        <taxon>Bacillati</taxon>
        <taxon>Actinomycetota</taxon>
        <taxon>Actinomycetes</taxon>
        <taxon>Micrococcales</taxon>
        <taxon>Micrococcaceae</taxon>
        <taxon>Arthrobacter</taxon>
    </lineage>
</organism>
<reference evidence="1 2" key="1">
    <citation type="submission" date="2019-03" db="EMBL/GenBank/DDBJ databases">
        <title>Whole genome sequence of Arthrobacter sp JH1-1.</title>
        <authorList>
            <person name="Trinh H.N."/>
        </authorList>
    </citation>
    <scope>NUCLEOTIDE SEQUENCE [LARGE SCALE GENOMIC DNA]</scope>
    <source>
        <strain evidence="1 2">JH1-1</strain>
    </source>
</reference>
<name>A0A4V2ZSX9_9MICC</name>
<comment type="caution">
    <text evidence="1">The sequence shown here is derived from an EMBL/GenBank/DDBJ whole genome shotgun (WGS) entry which is preliminary data.</text>
</comment>
<gene>
    <name evidence="1" type="ORF">E1809_12935</name>
</gene>
<protein>
    <submittedName>
        <fullName evidence="1">Uncharacterized protein</fullName>
    </submittedName>
</protein>